<dbReference type="EMBL" id="CAJNOU010009038">
    <property type="protein sequence ID" value="CAF1543091.1"/>
    <property type="molecule type" value="Genomic_DNA"/>
</dbReference>
<evidence type="ECO:0000313" key="5">
    <source>
        <dbReference type="EMBL" id="CAF4207802.1"/>
    </source>
</evidence>
<dbReference type="EMBL" id="CAJOAX010004177">
    <property type="protein sequence ID" value="CAF3893598.1"/>
    <property type="molecule type" value="Genomic_DNA"/>
</dbReference>
<organism evidence="4 6">
    <name type="scientific">Rotaria sordida</name>
    <dbReference type="NCBI Taxonomy" id="392033"/>
    <lineage>
        <taxon>Eukaryota</taxon>
        <taxon>Metazoa</taxon>
        <taxon>Spiralia</taxon>
        <taxon>Gnathifera</taxon>
        <taxon>Rotifera</taxon>
        <taxon>Eurotatoria</taxon>
        <taxon>Bdelloidea</taxon>
        <taxon>Philodinida</taxon>
        <taxon>Philodinidae</taxon>
        <taxon>Rotaria</taxon>
    </lineage>
</organism>
<dbReference type="Proteomes" id="UP000663889">
    <property type="component" value="Unassembled WGS sequence"/>
</dbReference>
<proteinExistence type="predicted"/>
<reference evidence="4" key="1">
    <citation type="submission" date="2021-02" db="EMBL/GenBank/DDBJ databases">
        <authorList>
            <person name="Nowell W R."/>
        </authorList>
    </citation>
    <scope>NUCLEOTIDE SEQUENCE</scope>
</reference>
<dbReference type="EMBL" id="CAJOBD010013211">
    <property type="protein sequence ID" value="CAF4188314.1"/>
    <property type="molecule type" value="Genomic_DNA"/>
</dbReference>
<comment type="caution">
    <text evidence="4">The sequence shown here is derived from an EMBL/GenBank/DDBJ whole genome shotgun (WGS) entry which is preliminary data.</text>
</comment>
<dbReference type="Proteomes" id="UP000663823">
    <property type="component" value="Unassembled WGS sequence"/>
</dbReference>
<feature type="region of interest" description="Disordered" evidence="1">
    <location>
        <begin position="17"/>
        <end position="49"/>
    </location>
</feature>
<accession>A0A820A9R5</accession>
<sequence length="126" mass="14529">MINKDRITSISKSLSLDSLSTQPTTDTSFLTSTRDQQKNLKISKDNKRRKAILPTPHKPQKEYNLFVMNSKKGLNSQEQNITLKDNRTQSYDKDTAQLENDNKCIKTSNKISQIDSNYEIAYRTLE</sequence>
<feature type="compositionally biased region" description="Basic and acidic residues" evidence="1">
    <location>
        <begin position="35"/>
        <end position="45"/>
    </location>
</feature>
<evidence type="ECO:0000313" key="4">
    <source>
        <dbReference type="EMBL" id="CAF4188314.1"/>
    </source>
</evidence>
<dbReference type="Proteomes" id="UP000663874">
    <property type="component" value="Unassembled WGS sequence"/>
</dbReference>
<evidence type="ECO:0000313" key="2">
    <source>
        <dbReference type="EMBL" id="CAF1543091.1"/>
    </source>
</evidence>
<protein>
    <submittedName>
        <fullName evidence="4">Uncharacterized protein</fullName>
    </submittedName>
</protein>
<feature type="compositionally biased region" description="Polar residues" evidence="1">
    <location>
        <begin position="21"/>
        <end position="34"/>
    </location>
</feature>
<gene>
    <name evidence="5" type="ORF">FNK824_LOCUS36601</name>
    <name evidence="4" type="ORF">JBS370_LOCUS35889</name>
    <name evidence="3" type="ORF">OTI717_LOCUS23405</name>
    <name evidence="2" type="ORF">SEV965_LOCUS38250</name>
</gene>
<evidence type="ECO:0000313" key="3">
    <source>
        <dbReference type="EMBL" id="CAF3893598.1"/>
    </source>
</evidence>
<dbReference type="EMBL" id="CAJOBE010017139">
    <property type="protein sequence ID" value="CAF4207802.1"/>
    <property type="molecule type" value="Genomic_DNA"/>
</dbReference>
<dbReference type="AlphaFoldDB" id="A0A820A9R5"/>
<dbReference type="Proteomes" id="UP000663836">
    <property type="component" value="Unassembled WGS sequence"/>
</dbReference>
<evidence type="ECO:0000256" key="1">
    <source>
        <dbReference type="SAM" id="MobiDB-lite"/>
    </source>
</evidence>
<evidence type="ECO:0000313" key="6">
    <source>
        <dbReference type="Proteomes" id="UP000663836"/>
    </source>
</evidence>
<name>A0A820A9R5_9BILA</name>